<sequence length="266" mass="28666">MCVLALAWKAHPRWHLVMAGNRDELHARPAAPLANWGAPLPLIAGRDLQSGGTWLGVSEQGRFAVVTNLRGHGMPRADRSSRGALVTDLLAAAGEYADPDRALLSDFNPFNLILADQHRAMFLSNRPESVRSLLAPGLYGLSNGTLDEPWPKTLRLKQILLDWIVQDATEPAGLLDGLGEDALPAAGLNPATPSDVPQEPQLSPIFIRNPVYGTRCSTVVAIDNRGQGQIIERRYTSTGDVSGETAIAFSWPPPTLNKAFKSLAEG</sequence>
<evidence type="ECO:0000313" key="1">
    <source>
        <dbReference type="EMBL" id="QNQ07731.1"/>
    </source>
</evidence>
<protein>
    <submittedName>
        <fullName evidence="1">NRDE family protein</fullName>
    </submittedName>
</protein>
<organism evidence="1 2">
    <name type="scientific">Sphingomonas alpina</name>
    <dbReference type="NCBI Taxonomy" id="653931"/>
    <lineage>
        <taxon>Bacteria</taxon>
        <taxon>Pseudomonadati</taxon>
        <taxon>Pseudomonadota</taxon>
        <taxon>Alphaproteobacteria</taxon>
        <taxon>Sphingomonadales</taxon>
        <taxon>Sphingomonadaceae</taxon>
        <taxon>Sphingomonas</taxon>
    </lineage>
</organism>
<evidence type="ECO:0000313" key="2">
    <source>
        <dbReference type="Proteomes" id="UP000516148"/>
    </source>
</evidence>
<dbReference type="KEGG" id="spap:H3Z74_12985"/>
<keyword evidence="2" id="KW-1185">Reference proteome</keyword>
<gene>
    <name evidence="1" type="ORF">H3Z74_12985</name>
</gene>
<dbReference type="PANTHER" id="PTHR17985:SF8">
    <property type="entry name" value="TRANSPORT AND GOLGI ORGANIZATION PROTEIN 2 HOMOLOG"/>
    <property type="match status" value="1"/>
</dbReference>
<accession>A0A7H0LDH8</accession>
<dbReference type="RefSeq" id="WP_187760078.1">
    <property type="nucleotide sequence ID" value="NZ_CP061038.1"/>
</dbReference>
<dbReference type="AlphaFoldDB" id="A0A7H0LDH8"/>
<reference evidence="1 2" key="1">
    <citation type="submission" date="2020-09" db="EMBL/GenBank/DDBJ databases">
        <title>Sphingomonas sp., a new species isolated from pork steak.</title>
        <authorList>
            <person name="Heidler von Heilborn D."/>
        </authorList>
    </citation>
    <scope>NUCLEOTIDE SEQUENCE [LARGE SCALE GENOMIC DNA]</scope>
    <source>
        <strain evidence="2">S8-3T</strain>
    </source>
</reference>
<dbReference type="Proteomes" id="UP000516148">
    <property type="component" value="Chromosome"/>
</dbReference>
<name>A0A7H0LDH8_9SPHN</name>
<dbReference type="EMBL" id="CP061038">
    <property type="protein sequence ID" value="QNQ07731.1"/>
    <property type="molecule type" value="Genomic_DNA"/>
</dbReference>
<dbReference type="PANTHER" id="PTHR17985">
    <property type="entry name" value="SER/THR-RICH PROTEIN T10 IN DGCR REGION"/>
    <property type="match status" value="1"/>
</dbReference>
<dbReference type="Pfam" id="PF05742">
    <property type="entry name" value="TANGO2"/>
    <property type="match status" value="1"/>
</dbReference>
<dbReference type="InterPro" id="IPR008551">
    <property type="entry name" value="TANGO2"/>
</dbReference>
<proteinExistence type="predicted"/>